<keyword evidence="4" id="KW-0863">Zinc-finger</keyword>
<keyword evidence="6" id="KW-0805">Transcription regulation</keyword>
<dbReference type="OrthoDB" id="10069252at2759"/>
<comment type="subcellular location">
    <subcellularLocation>
        <location evidence="1">Nucleus</location>
        <location evidence="1">Nucleolus</location>
    </subcellularLocation>
</comment>
<proteinExistence type="inferred from homology"/>
<evidence type="ECO:0000313" key="12">
    <source>
        <dbReference type="Proteomes" id="UP000015453"/>
    </source>
</evidence>
<keyword evidence="8" id="KW-0804">Transcription</keyword>
<dbReference type="PANTHER" id="PTHR31576:SF2">
    <property type="entry name" value="TATA BOX-BINDING PROTEIN-ASSOCIATED FACTOR RNA POLYMERASE I SUBUNIT B"/>
    <property type="match status" value="1"/>
</dbReference>
<feature type="non-terminal residue" evidence="11">
    <location>
        <position position="601"/>
    </location>
</feature>
<evidence type="ECO:0000256" key="9">
    <source>
        <dbReference type="ARBA" id="ARBA00023242"/>
    </source>
</evidence>
<evidence type="ECO:0000256" key="3">
    <source>
        <dbReference type="ARBA" id="ARBA00022723"/>
    </source>
</evidence>
<evidence type="ECO:0000313" key="11">
    <source>
        <dbReference type="EMBL" id="EPS69689.1"/>
    </source>
</evidence>
<organism evidence="11 12">
    <name type="scientific">Genlisea aurea</name>
    <dbReference type="NCBI Taxonomy" id="192259"/>
    <lineage>
        <taxon>Eukaryota</taxon>
        <taxon>Viridiplantae</taxon>
        <taxon>Streptophyta</taxon>
        <taxon>Embryophyta</taxon>
        <taxon>Tracheophyta</taxon>
        <taxon>Spermatophyta</taxon>
        <taxon>Magnoliopsida</taxon>
        <taxon>eudicotyledons</taxon>
        <taxon>Gunneridae</taxon>
        <taxon>Pentapetalae</taxon>
        <taxon>asterids</taxon>
        <taxon>lamiids</taxon>
        <taxon>Lamiales</taxon>
        <taxon>Lentibulariaceae</taxon>
        <taxon>Genlisea</taxon>
    </lineage>
</organism>
<keyword evidence="3" id="KW-0479">Metal-binding</keyword>
<keyword evidence="12" id="KW-1185">Reference proteome</keyword>
<comment type="caution">
    <text evidence="11">The sequence shown here is derived from an EMBL/GenBank/DDBJ whole genome shotgun (WGS) entry which is preliminary data.</text>
</comment>
<dbReference type="GO" id="GO:0042790">
    <property type="term" value="P:nucleolar large rRNA transcription by RNA polymerase I"/>
    <property type="evidence" value="ECO:0007669"/>
    <property type="project" value="TreeGrafter"/>
</dbReference>
<comment type="similarity">
    <text evidence="2">Belongs to the RRN7/TAF1B family.</text>
</comment>
<evidence type="ECO:0000256" key="7">
    <source>
        <dbReference type="ARBA" id="ARBA00023125"/>
    </source>
</evidence>
<feature type="domain" description="Rrn7/TAF1B N-terminal cyclin" evidence="10">
    <location>
        <begin position="133"/>
        <end position="266"/>
    </location>
</feature>
<dbReference type="InterPro" id="IPR048540">
    <property type="entry name" value="Rrn7_cyclin_N"/>
</dbReference>
<dbReference type="AlphaFoldDB" id="S8CR27"/>
<dbReference type="PANTHER" id="PTHR31576">
    <property type="entry name" value="TATA BOX-BINDING PROTEIN-ASSOCIATED FACTOR RNA POLYMERASE I SUBUNIT B"/>
    <property type="match status" value="1"/>
</dbReference>
<evidence type="ECO:0000256" key="2">
    <source>
        <dbReference type="ARBA" id="ARBA00006899"/>
    </source>
</evidence>
<evidence type="ECO:0000256" key="4">
    <source>
        <dbReference type="ARBA" id="ARBA00022771"/>
    </source>
</evidence>
<evidence type="ECO:0000256" key="1">
    <source>
        <dbReference type="ARBA" id="ARBA00004604"/>
    </source>
</evidence>
<dbReference type="EMBL" id="AUSU01002011">
    <property type="protein sequence ID" value="EPS69689.1"/>
    <property type="molecule type" value="Genomic_DNA"/>
</dbReference>
<dbReference type="GO" id="GO:0070860">
    <property type="term" value="C:RNA polymerase I core factor complex"/>
    <property type="evidence" value="ECO:0007669"/>
    <property type="project" value="InterPro"/>
</dbReference>
<dbReference type="GO" id="GO:0001164">
    <property type="term" value="F:RNA polymerase I core promoter sequence-specific DNA binding"/>
    <property type="evidence" value="ECO:0007669"/>
    <property type="project" value="InterPro"/>
</dbReference>
<evidence type="ECO:0000259" key="10">
    <source>
        <dbReference type="Pfam" id="PF20644"/>
    </source>
</evidence>
<sequence>MSERVQRICQVCGSNIGFTVSDDGFFYCDYCCSRAEDIIDTAVDDEEFFSQYSTSHRRTITSIPIPAEPISEVEVIASQFLDHPLVTTDDVQVEGTFDDGLDFQEPGDFGSAPKKFTYEEYYKEIRSRYVKGVQIMIQLQCQALVEKYNASPLIIGLAGPIWLRFLTSSGILNDEWADQAVYDSQVQTQEGLEEFKPSANHGDEPVNIYGKRLVSVWYRSARRSVPISCTLAISFLVCHLAREAITPLDVLNWALEGNIPYFSAFHETGKRLGSRSGACPLPDSYMFRPLQPISSQKLESLAADIAKRISLELPPVNFYSLCFRYCKQLHLLEGKLLPIACRICEWAMPPGLYLSANDCRIPTRAFVMSVLIVAIRIHFDLNGYGICESLSSGSPPCSEDEKDSSGKDYKDSSRFMIMNLLKFFKEKYNKVDDVPEYLSDLPSYLRYCKEMVFAGLWPSYEDAIEENLINELWDFYKSKVFCTPSLYSQNRFASLHSKEKTVADLSSQRRGEEPPFRNVLVHLKSDMEENGFCYIPPRVRIKSRDYLYYARKRRDVYRYAVHADYYILVRSCAMVAQVETRIMHIAVLITEKRLDTLEKRI</sequence>
<dbReference type="GO" id="GO:0008270">
    <property type="term" value="F:zinc ion binding"/>
    <property type="evidence" value="ECO:0007669"/>
    <property type="project" value="UniProtKB-KW"/>
</dbReference>
<keyword evidence="9" id="KW-0539">Nucleus</keyword>
<name>S8CR27_9LAMI</name>
<dbReference type="InterPro" id="IPR033599">
    <property type="entry name" value="TAF1B/Rrn7"/>
</dbReference>
<gene>
    <name evidence="11" type="ORF">M569_05075</name>
</gene>
<reference evidence="11 12" key="1">
    <citation type="journal article" date="2013" name="BMC Genomics">
        <title>The miniature genome of a carnivorous plant Genlisea aurea contains a low number of genes and short non-coding sequences.</title>
        <authorList>
            <person name="Leushkin E.V."/>
            <person name="Sutormin R.A."/>
            <person name="Nabieva E.R."/>
            <person name="Penin A.A."/>
            <person name="Kondrashov A.S."/>
            <person name="Logacheva M.D."/>
        </authorList>
    </citation>
    <scope>NUCLEOTIDE SEQUENCE [LARGE SCALE GENOMIC DNA]</scope>
</reference>
<evidence type="ECO:0000256" key="6">
    <source>
        <dbReference type="ARBA" id="ARBA00023015"/>
    </source>
</evidence>
<accession>S8CR27</accession>
<evidence type="ECO:0000256" key="8">
    <source>
        <dbReference type="ARBA" id="ARBA00023163"/>
    </source>
</evidence>
<dbReference type="Pfam" id="PF20644">
    <property type="entry name" value="Rrn7_cyclin_N"/>
    <property type="match status" value="1"/>
</dbReference>
<evidence type="ECO:0000256" key="5">
    <source>
        <dbReference type="ARBA" id="ARBA00022833"/>
    </source>
</evidence>
<protein>
    <recommendedName>
        <fullName evidence="10">Rrn7/TAF1B N-terminal cyclin domain-containing protein</fullName>
    </recommendedName>
</protein>
<keyword evidence="7" id="KW-0238">DNA-binding</keyword>
<keyword evidence="5" id="KW-0862">Zinc</keyword>
<dbReference type="Proteomes" id="UP000015453">
    <property type="component" value="Unassembled WGS sequence"/>
</dbReference>